<dbReference type="STRING" id="1302690.BUE76_01515"/>
<evidence type="ECO:0000313" key="1">
    <source>
        <dbReference type="EMBL" id="SHE42703.1"/>
    </source>
</evidence>
<accession>A0A1M4TE34</accession>
<name>A0A1M4TE34_9BACT</name>
<protein>
    <submittedName>
        <fullName evidence="1">Uncharacterized protein</fullName>
    </submittedName>
</protein>
<reference evidence="1 2" key="1">
    <citation type="submission" date="2016-11" db="EMBL/GenBank/DDBJ databases">
        <authorList>
            <person name="Jaros S."/>
            <person name="Januszkiewicz K."/>
            <person name="Wedrychowicz H."/>
        </authorList>
    </citation>
    <scope>NUCLEOTIDE SEQUENCE [LARGE SCALE GENOMIC DNA]</scope>
    <source>
        <strain evidence="1 2">DSM 26897</strain>
    </source>
</reference>
<organism evidence="1 2">
    <name type="scientific">Cnuella takakiae</name>
    <dbReference type="NCBI Taxonomy" id="1302690"/>
    <lineage>
        <taxon>Bacteria</taxon>
        <taxon>Pseudomonadati</taxon>
        <taxon>Bacteroidota</taxon>
        <taxon>Chitinophagia</taxon>
        <taxon>Chitinophagales</taxon>
        <taxon>Chitinophagaceae</taxon>
        <taxon>Cnuella</taxon>
    </lineage>
</organism>
<proteinExistence type="predicted"/>
<sequence>MAPELRDSTGDKWLHNMGAPMSRQCNQRVRADYFMSGNSGWSTGYFGMKIPGGTDLQSWLEGELKKAGYKSWEDADAHLPRSHERALVYDRTDGGKAEALSPEMNVHCALVLGRCSQHFYQPDGPLILTRKRLQRQVRLLTIQTNDYYELD</sequence>
<evidence type="ECO:0000313" key="2">
    <source>
        <dbReference type="Proteomes" id="UP000184368"/>
    </source>
</evidence>
<dbReference type="Proteomes" id="UP000184368">
    <property type="component" value="Unassembled WGS sequence"/>
</dbReference>
<dbReference type="EMBL" id="FQUO01000001">
    <property type="protein sequence ID" value="SHE42703.1"/>
    <property type="molecule type" value="Genomic_DNA"/>
</dbReference>
<keyword evidence="2" id="KW-1185">Reference proteome</keyword>
<gene>
    <name evidence="1" type="ORF">SAMN05444008_101393</name>
</gene>
<dbReference type="RefSeq" id="WP_073039386.1">
    <property type="nucleotide sequence ID" value="NZ_FQUO01000001.1"/>
</dbReference>
<dbReference type="AlphaFoldDB" id="A0A1M4TE34"/>